<accession>A0A9D4MIB7</accession>
<dbReference type="GO" id="GO:0005975">
    <property type="term" value="P:carbohydrate metabolic process"/>
    <property type="evidence" value="ECO:0007669"/>
    <property type="project" value="InterPro"/>
</dbReference>
<reference evidence="2" key="2">
    <citation type="submission" date="2020-11" db="EMBL/GenBank/DDBJ databases">
        <authorList>
            <person name="McCartney M.A."/>
            <person name="Auch B."/>
            <person name="Kono T."/>
            <person name="Mallez S."/>
            <person name="Becker A."/>
            <person name="Gohl D.M."/>
            <person name="Silverstein K.A.T."/>
            <person name="Koren S."/>
            <person name="Bechman K.B."/>
            <person name="Herman A."/>
            <person name="Abrahante J.E."/>
            <person name="Garbe J."/>
        </authorList>
    </citation>
    <scope>NUCLEOTIDE SEQUENCE</scope>
    <source>
        <strain evidence="2">Duluth1</strain>
        <tissue evidence="2">Whole animal</tissue>
    </source>
</reference>
<dbReference type="Pfam" id="PF13802">
    <property type="entry name" value="Gal_mutarotas_2"/>
    <property type="match status" value="1"/>
</dbReference>
<dbReference type="Proteomes" id="UP000828390">
    <property type="component" value="Unassembled WGS sequence"/>
</dbReference>
<protein>
    <recommendedName>
        <fullName evidence="1">Glycoside hydrolase family 31 N-terminal domain-containing protein</fullName>
    </recommendedName>
</protein>
<sequence>MRVAATTDEKVYGLGEQYSYLNLRGRSYPIWVREQGETGLFITVVMRQTERMFVNINCFHGKGVTKSLNIVYETFT</sequence>
<gene>
    <name evidence="2" type="ORF">DPMN_000481</name>
</gene>
<dbReference type="CDD" id="cd14752">
    <property type="entry name" value="GH31_N"/>
    <property type="match status" value="1"/>
</dbReference>
<dbReference type="AlphaFoldDB" id="A0A9D4MIB7"/>
<comment type="caution">
    <text evidence="2">The sequence shown here is derived from an EMBL/GenBank/DDBJ whole genome shotgun (WGS) entry which is preliminary data.</text>
</comment>
<dbReference type="InterPro" id="IPR025887">
    <property type="entry name" value="Glyco_hydro_31_N_dom"/>
</dbReference>
<dbReference type="SUPFAM" id="SSF74650">
    <property type="entry name" value="Galactose mutarotase-like"/>
    <property type="match status" value="1"/>
</dbReference>
<dbReference type="Gene3D" id="2.60.40.1760">
    <property type="entry name" value="glycosyl hydrolase (family 31)"/>
    <property type="match status" value="1"/>
</dbReference>
<name>A0A9D4MIB7_DREPO</name>
<dbReference type="EMBL" id="JAIWYP010000001">
    <property type="protein sequence ID" value="KAH3876634.1"/>
    <property type="molecule type" value="Genomic_DNA"/>
</dbReference>
<organism evidence="2 3">
    <name type="scientific">Dreissena polymorpha</name>
    <name type="common">Zebra mussel</name>
    <name type="synonym">Mytilus polymorpha</name>
    <dbReference type="NCBI Taxonomy" id="45954"/>
    <lineage>
        <taxon>Eukaryota</taxon>
        <taxon>Metazoa</taxon>
        <taxon>Spiralia</taxon>
        <taxon>Lophotrochozoa</taxon>
        <taxon>Mollusca</taxon>
        <taxon>Bivalvia</taxon>
        <taxon>Autobranchia</taxon>
        <taxon>Heteroconchia</taxon>
        <taxon>Euheterodonta</taxon>
        <taxon>Imparidentia</taxon>
        <taxon>Neoheterodontei</taxon>
        <taxon>Myida</taxon>
        <taxon>Dreissenoidea</taxon>
        <taxon>Dreissenidae</taxon>
        <taxon>Dreissena</taxon>
    </lineage>
</organism>
<proteinExistence type="predicted"/>
<dbReference type="GO" id="GO:0003824">
    <property type="term" value="F:catalytic activity"/>
    <property type="evidence" value="ECO:0007669"/>
    <property type="project" value="InterPro"/>
</dbReference>
<feature type="domain" description="Glycoside hydrolase family 31 N-terminal" evidence="1">
    <location>
        <begin position="2"/>
        <end position="35"/>
    </location>
</feature>
<keyword evidence="3" id="KW-1185">Reference proteome</keyword>
<dbReference type="GO" id="GO:0030246">
    <property type="term" value="F:carbohydrate binding"/>
    <property type="evidence" value="ECO:0007669"/>
    <property type="project" value="InterPro"/>
</dbReference>
<dbReference type="InterPro" id="IPR011013">
    <property type="entry name" value="Gal_mutarotase_sf_dom"/>
</dbReference>
<evidence type="ECO:0000313" key="2">
    <source>
        <dbReference type="EMBL" id="KAH3876634.1"/>
    </source>
</evidence>
<evidence type="ECO:0000313" key="3">
    <source>
        <dbReference type="Proteomes" id="UP000828390"/>
    </source>
</evidence>
<reference evidence="2" key="1">
    <citation type="journal article" date="2019" name="bioRxiv">
        <title>The Genome of the Zebra Mussel, Dreissena polymorpha: A Resource for Invasive Species Research.</title>
        <authorList>
            <person name="McCartney M.A."/>
            <person name="Auch B."/>
            <person name="Kono T."/>
            <person name="Mallez S."/>
            <person name="Zhang Y."/>
            <person name="Obille A."/>
            <person name="Becker A."/>
            <person name="Abrahante J.E."/>
            <person name="Garbe J."/>
            <person name="Badalamenti J.P."/>
            <person name="Herman A."/>
            <person name="Mangelson H."/>
            <person name="Liachko I."/>
            <person name="Sullivan S."/>
            <person name="Sone E.D."/>
            <person name="Koren S."/>
            <person name="Silverstein K.A.T."/>
            <person name="Beckman K.B."/>
            <person name="Gohl D.M."/>
        </authorList>
    </citation>
    <scope>NUCLEOTIDE SEQUENCE</scope>
    <source>
        <strain evidence="2">Duluth1</strain>
        <tissue evidence="2">Whole animal</tissue>
    </source>
</reference>
<evidence type="ECO:0000259" key="1">
    <source>
        <dbReference type="Pfam" id="PF13802"/>
    </source>
</evidence>